<sequence length="49" mass="5555">MFCSCLLATFCSCSCYRFGKNMWKANLGSCFLQVQTTLVFIGVVRELFS</sequence>
<dbReference type="EMBL" id="CM007648">
    <property type="protein sequence ID" value="ONM15051.1"/>
    <property type="molecule type" value="Genomic_DNA"/>
</dbReference>
<dbReference type="EMBL" id="CM007648">
    <property type="protein sequence ID" value="ONM15042.1"/>
    <property type="molecule type" value="Genomic_DNA"/>
</dbReference>
<dbReference type="EMBL" id="CM007648">
    <property type="protein sequence ID" value="ONM15041.1"/>
    <property type="molecule type" value="Genomic_DNA"/>
</dbReference>
<dbReference type="EMBL" id="CM007648">
    <property type="protein sequence ID" value="ONM15058.1"/>
    <property type="molecule type" value="Genomic_DNA"/>
</dbReference>
<dbReference type="EMBL" id="CM007648">
    <property type="protein sequence ID" value="ONM15066.1"/>
    <property type="molecule type" value="Genomic_DNA"/>
</dbReference>
<organism evidence="1">
    <name type="scientific">Zea mays</name>
    <name type="common">Maize</name>
    <dbReference type="NCBI Taxonomy" id="4577"/>
    <lineage>
        <taxon>Eukaryota</taxon>
        <taxon>Viridiplantae</taxon>
        <taxon>Streptophyta</taxon>
        <taxon>Embryophyta</taxon>
        <taxon>Tracheophyta</taxon>
        <taxon>Spermatophyta</taxon>
        <taxon>Magnoliopsida</taxon>
        <taxon>Liliopsida</taxon>
        <taxon>Poales</taxon>
        <taxon>Poaceae</taxon>
        <taxon>PACMAD clade</taxon>
        <taxon>Panicoideae</taxon>
        <taxon>Andropogonodae</taxon>
        <taxon>Andropogoneae</taxon>
        <taxon>Tripsacinae</taxon>
        <taxon>Zea</taxon>
    </lineage>
</organism>
<dbReference type="AlphaFoldDB" id="A0A1D6E3C2"/>
<accession>A0A1D6E3C2</accession>
<evidence type="ECO:0000313" key="1">
    <source>
        <dbReference type="EMBL" id="ONM15042.1"/>
    </source>
</evidence>
<gene>
    <name evidence="1" type="ORF">ZEAMMB73_Zm00001d002678</name>
</gene>
<proteinExistence type="predicted"/>
<reference evidence="1" key="1">
    <citation type="submission" date="2015-12" db="EMBL/GenBank/DDBJ databases">
        <title>Update maize B73 reference genome by single molecule sequencing technologies.</title>
        <authorList>
            <consortium name="Maize Genome Sequencing Project"/>
            <person name="Ware D."/>
        </authorList>
    </citation>
    <scope>NUCLEOTIDE SEQUENCE [LARGE SCALE GENOMIC DNA]</scope>
    <source>
        <tissue evidence="1">Seedling</tissue>
    </source>
</reference>
<dbReference type="EMBL" id="CM007648">
    <property type="protein sequence ID" value="ONM15052.1"/>
    <property type="molecule type" value="Genomic_DNA"/>
</dbReference>
<name>A0A1D6E3C2_MAIZE</name>
<dbReference type="EMBL" id="CM007648">
    <property type="protein sequence ID" value="ONM15060.1"/>
    <property type="molecule type" value="Genomic_DNA"/>
</dbReference>
<protein>
    <submittedName>
        <fullName evidence="1">Prolyl oligopeptidase family protein</fullName>
    </submittedName>
</protein>
<dbReference type="EMBL" id="CM007648">
    <property type="protein sequence ID" value="ONM15056.1"/>
    <property type="molecule type" value="Genomic_DNA"/>
</dbReference>